<evidence type="ECO:0000313" key="3">
    <source>
        <dbReference type="Proteomes" id="UP001607125"/>
    </source>
</evidence>
<keyword evidence="1" id="KW-0472">Membrane</keyword>
<keyword evidence="1" id="KW-1133">Transmembrane helix</keyword>
<gene>
    <name evidence="2" type="ORF">ACGRH2_19400</name>
</gene>
<evidence type="ECO:0000256" key="1">
    <source>
        <dbReference type="SAM" id="Phobius"/>
    </source>
</evidence>
<keyword evidence="1" id="KW-0812">Transmembrane</keyword>
<evidence type="ECO:0008006" key="4">
    <source>
        <dbReference type="Google" id="ProtNLM"/>
    </source>
</evidence>
<dbReference type="RefSeq" id="WP_394629758.1">
    <property type="nucleotide sequence ID" value="NZ_JBIHSF010000011.1"/>
</dbReference>
<name>A0ABW7ILS4_9VIBR</name>
<evidence type="ECO:0000313" key="2">
    <source>
        <dbReference type="EMBL" id="MFH0262555.1"/>
    </source>
</evidence>
<dbReference type="EMBL" id="JBIHSF010000011">
    <property type="protein sequence ID" value="MFH0262555.1"/>
    <property type="molecule type" value="Genomic_DNA"/>
</dbReference>
<keyword evidence="3" id="KW-1185">Reference proteome</keyword>
<protein>
    <recommendedName>
        <fullName evidence="4">Metal resistance protein</fullName>
    </recommendedName>
</protein>
<dbReference type="Proteomes" id="UP001607125">
    <property type="component" value="Unassembled WGS sequence"/>
</dbReference>
<organism evidence="2 3">
    <name type="scientific">Vibrio barjaei</name>
    <dbReference type="NCBI Taxonomy" id="1676683"/>
    <lineage>
        <taxon>Bacteria</taxon>
        <taxon>Pseudomonadati</taxon>
        <taxon>Pseudomonadota</taxon>
        <taxon>Gammaproteobacteria</taxon>
        <taxon>Vibrionales</taxon>
        <taxon>Vibrionaceae</taxon>
        <taxon>Vibrio</taxon>
    </lineage>
</organism>
<proteinExistence type="predicted"/>
<accession>A0ABW7ILS4</accession>
<feature type="transmembrane region" description="Helical" evidence="1">
    <location>
        <begin position="83"/>
        <end position="103"/>
    </location>
</feature>
<reference evidence="2 3" key="1">
    <citation type="submission" date="2024-10" db="EMBL/GenBank/DDBJ databases">
        <authorList>
            <person name="Yibar A."/>
            <person name="Saticioglu I.B."/>
            <person name="Duman M."/>
            <person name="Ajmi N."/>
            <person name="Gurler F."/>
            <person name="Ay H."/>
            <person name="Onuk E."/>
            <person name="Guler S."/>
            <person name="Romalde J.L."/>
        </authorList>
    </citation>
    <scope>NUCLEOTIDE SEQUENCE [LARGE SCALE GENOMIC DNA]</scope>
    <source>
        <strain evidence="2 3">1-TCBS-B</strain>
    </source>
</reference>
<sequence length="133" mass="15122">MHTFRQSIFRTLFLLTAILVVMFCALKTNIAYHSQLVKAAPTPAPYMSEAALFSSSSIEKIVHNITPIDEPCRLTQKLLGQSFAHLETFTPLLFLVALLALLSERKVKLAHTRRSDTYPPKLRLHVTHCTFRE</sequence>
<comment type="caution">
    <text evidence="2">The sequence shown here is derived from an EMBL/GenBank/DDBJ whole genome shotgun (WGS) entry which is preliminary data.</text>
</comment>